<dbReference type="AlphaFoldDB" id="A0A382RMG5"/>
<accession>A0A382RMG5</accession>
<name>A0A382RMG5_9ZZZZ</name>
<reference evidence="1" key="1">
    <citation type="submission" date="2018-05" db="EMBL/GenBank/DDBJ databases">
        <authorList>
            <person name="Lanie J.A."/>
            <person name="Ng W.-L."/>
            <person name="Kazmierczak K.M."/>
            <person name="Andrzejewski T.M."/>
            <person name="Davidsen T.M."/>
            <person name="Wayne K.J."/>
            <person name="Tettelin H."/>
            <person name="Glass J.I."/>
            <person name="Rusch D."/>
            <person name="Podicherti R."/>
            <person name="Tsui H.-C.T."/>
            <person name="Winkler M.E."/>
        </authorList>
    </citation>
    <scope>NUCLEOTIDE SEQUENCE</scope>
</reference>
<evidence type="ECO:0000313" key="1">
    <source>
        <dbReference type="EMBL" id="SVC97811.1"/>
    </source>
</evidence>
<organism evidence="1">
    <name type="scientific">marine metagenome</name>
    <dbReference type="NCBI Taxonomy" id="408172"/>
    <lineage>
        <taxon>unclassified sequences</taxon>
        <taxon>metagenomes</taxon>
        <taxon>ecological metagenomes</taxon>
    </lineage>
</organism>
<sequence length="77" mass="9119">MNYNMYHFLYIKKDMQFIHEDKELLRLGKRENVPVIPLIANKPSELANDIMIHQVKDLKNIIKQYAKDNLFTTTLGV</sequence>
<dbReference type="EMBL" id="UINC01122167">
    <property type="protein sequence ID" value="SVC97811.1"/>
    <property type="molecule type" value="Genomic_DNA"/>
</dbReference>
<gene>
    <name evidence="1" type="ORF">METZ01_LOCUS350665</name>
</gene>
<protein>
    <submittedName>
        <fullName evidence="1">Uncharacterized protein</fullName>
    </submittedName>
</protein>
<proteinExistence type="predicted"/>